<organism evidence="1">
    <name type="scientific">Nitrosopumivirus cobalaminus</name>
    <dbReference type="NCBI Taxonomy" id="3158414"/>
    <lineage>
        <taxon>Viruses</taxon>
    </lineage>
</organism>
<protein>
    <submittedName>
        <fullName evidence="1">Uncharacterized protein</fullName>
    </submittedName>
</protein>
<dbReference type="EMBL" id="PP848464">
    <property type="protein sequence ID" value="XBQ68770.1"/>
    <property type="molecule type" value="Genomic_DNA"/>
</dbReference>
<reference evidence="1" key="1">
    <citation type="submission" date="2024-05" db="EMBL/GenBank/DDBJ databases">
        <title>The simplest Porifera holobiont: glass sponge Aphrocallistes beatrix thrives with only two symbionts.</title>
        <authorList>
            <person name="N Garritano A."/>
            <person name="A Allen M."/>
            <person name="Thomas T."/>
        </authorList>
    </citation>
    <scope>NUCLEOTIDE SEQUENCE</scope>
    <source>
        <strain evidence="1">AB1</strain>
    </source>
</reference>
<sequence length="119" mass="13802">MVRGLSDDVKTYELIDGTVLTIKDNVSAQVYFEIMEDWTAVEETEVKTIMEQFKKDKAEREVVKKVFSTYTTSKYDKLAKTIDYRELVACAGEIFTFLGKSTNSEETLRLTKLYQDMKK</sequence>
<name>A0AAU7N462_9VIRU</name>
<accession>A0AAU7N462</accession>
<evidence type="ECO:0000313" key="1">
    <source>
        <dbReference type="EMBL" id="XBQ68770.1"/>
    </source>
</evidence>
<proteinExistence type="predicted"/>
<gene>
    <name evidence="1" type="ORF">ZGOWGMRN_CDS_0036</name>
</gene>